<feature type="transmembrane region" description="Helical" evidence="2">
    <location>
        <begin position="6"/>
        <end position="23"/>
    </location>
</feature>
<feature type="domain" description="Thioredoxin" evidence="3">
    <location>
        <begin position="54"/>
        <end position="195"/>
    </location>
</feature>
<dbReference type="GO" id="GO:0016491">
    <property type="term" value="F:oxidoreductase activity"/>
    <property type="evidence" value="ECO:0007669"/>
    <property type="project" value="InterPro"/>
</dbReference>
<name>W9A9I3_9BACI</name>
<evidence type="ECO:0000256" key="1">
    <source>
        <dbReference type="ARBA" id="ARBA00023157"/>
    </source>
</evidence>
<reference evidence="4 6" key="2">
    <citation type="submission" date="2014-03" db="EMBL/GenBank/DDBJ databases">
        <authorList>
            <person name="Urmite Genomes U."/>
        </authorList>
    </citation>
    <scope>NUCLEOTIDE SEQUENCE [LARGE SCALE GENOMIC DNA]</scope>
    <source>
        <strain evidence="4 6">S1</strain>
    </source>
</reference>
<evidence type="ECO:0000259" key="3">
    <source>
        <dbReference type="PROSITE" id="PS51352"/>
    </source>
</evidence>
<dbReference type="Gene3D" id="3.40.30.10">
    <property type="entry name" value="Glutaredoxin"/>
    <property type="match status" value="1"/>
</dbReference>
<dbReference type="InterPro" id="IPR000866">
    <property type="entry name" value="AhpC/TSA"/>
</dbReference>
<dbReference type="AlphaFoldDB" id="W9A9I3"/>
<proteinExistence type="predicted"/>
<keyword evidence="1" id="KW-1015">Disulfide bond</keyword>
<gene>
    <name evidence="4" type="primary">resA_2</name>
    <name evidence="4" type="ORF">BN988_00585</name>
    <name evidence="5" type="ORF">OPHB3_1284</name>
</gene>
<keyword evidence="6" id="KW-1185">Reference proteome</keyword>
<protein>
    <submittedName>
        <fullName evidence="4">Thiol-disulfide oxidoreductase ResA</fullName>
    </submittedName>
</protein>
<evidence type="ECO:0000313" key="5">
    <source>
        <dbReference type="EMBL" id="GAQ17359.1"/>
    </source>
</evidence>
<evidence type="ECO:0000313" key="6">
    <source>
        <dbReference type="Proteomes" id="UP000028863"/>
    </source>
</evidence>
<dbReference type="CDD" id="cd02966">
    <property type="entry name" value="TlpA_like_family"/>
    <property type="match status" value="1"/>
</dbReference>
<dbReference type="PROSITE" id="PS51352">
    <property type="entry name" value="THIOREDOXIN_2"/>
    <property type="match status" value="1"/>
</dbReference>
<sequence>MIKNIIATGVLLVLVGIVVFNFFDNQKEAETEKASEMNTSSEGGAIAPVESAGLEPGEAAPDFSLQTLNGEPIQLSDFKGKKVILNFWATWCPPCKKEMPEMQTIQEEYGNEVEILAVNMTDSEAKGISDVQKFQEKFKYTYTMPLDEDGELSTAYKVYNVPTTYFIGSNGKIALPRKSGPMTYDFMVESISQME</sequence>
<dbReference type="InterPro" id="IPR050553">
    <property type="entry name" value="Thioredoxin_ResA/DsbE_sf"/>
</dbReference>
<evidence type="ECO:0000313" key="7">
    <source>
        <dbReference type="Proteomes" id="UP000052946"/>
    </source>
</evidence>
<dbReference type="Pfam" id="PF00578">
    <property type="entry name" value="AhpC-TSA"/>
    <property type="match status" value="1"/>
</dbReference>
<dbReference type="OrthoDB" id="25753at2"/>
<keyword evidence="2" id="KW-0472">Membrane</keyword>
<dbReference type="RefSeq" id="WP_036572941.1">
    <property type="nucleotide sequence ID" value="NZ_BBXV01000014.1"/>
</dbReference>
<dbReference type="EMBL" id="CCAX010000001">
    <property type="protein sequence ID" value="CDO02128.1"/>
    <property type="molecule type" value="Genomic_DNA"/>
</dbReference>
<evidence type="ECO:0000313" key="4">
    <source>
        <dbReference type="EMBL" id="CDO02128.1"/>
    </source>
</evidence>
<accession>W9A9I3</accession>
<dbReference type="PROSITE" id="PS00194">
    <property type="entry name" value="THIOREDOXIN_1"/>
    <property type="match status" value="1"/>
</dbReference>
<dbReference type="STRING" id="171693.BN988_00585"/>
<dbReference type="InterPro" id="IPR013766">
    <property type="entry name" value="Thioredoxin_domain"/>
</dbReference>
<dbReference type="SUPFAM" id="SSF52833">
    <property type="entry name" value="Thioredoxin-like"/>
    <property type="match status" value="1"/>
</dbReference>
<dbReference type="EMBL" id="BBXV01000014">
    <property type="protein sequence ID" value="GAQ17359.1"/>
    <property type="molecule type" value="Genomic_DNA"/>
</dbReference>
<dbReference type="InterPro" id="IPR017937">
    <property type="entry name" value="Thioredoxin_CS"/>
</dbReference>
<dbReference type="Proteomes" id="UP000028863">
    <property type="component" value="Unassembled WGS sequence"/>
</dbReference>
<organism evidence="4 6">
    <name type="scientific">Oceanobacillus picturae</name>
    <dbReference type="NCBI Taxonomy" id="171693"/>
    <lineage>
        <taxon>Bacteria</taxon>
        <taxon>Bacillati</taxon>
        <taxon>Bacillota</taxon>
        <taxon>Bacilli</taxon>
        <taxon>Bacillales</taxon>
        <taxon>Bacillaceae</taxon>
        <taxon>Oceanobacillus</taxon>
    </lineage>
</organism>
<reference evidence="7" key="3">
    <citation type="submission" date="2015-07" db="EMBL/GenBank/DDBJ databases">
        <title>Draft Genome Sequence of Oceanobacillus picturae Heshi-B3 that Was Isolated from Fermented Rice Bran with Aging Salted Mackerel, Which Was Named Heshiko as Traditional Fermented Seafood in Japan.</title>
        <authorList>
            <person name="Akuzawa S."/>
            <person name="Nakagawa J."/>
            <person name="Kanekatsu T."/>
            <person name="Kanesaki Y."/>
            <person name="Suzuki T."/>
        </authorList>
    </citation>
    <scope>NUCLEOTIDE SEQUENCE [LARGE SCALE GENOMIC DNA]</scope>
    <source>
        <strain evidence="7">Heshi-B3</strain>
    </source>
</reference>
<dbReference type="GO" id="GO:0016209">
    <property type="term" value="F:antioxidant activity"/>
    <property type="evidence" value="ECO:0007669"/>
    <property type="project" value="InterPro"/>
</dbReference>
<reference evidence="4 6" key="1">
    <citation type="submission" date="2014-03" db="EMBL/GenBank/DDBJ databases">
        <title>Draft genome sequencing of Oceanobacillus picturae strain S1 isolated from human gut.</title>
        <authorList>
            <person name="Croce O."/>
            <person name="Lagier J.C."/>
            <person name="Raoult D."/>
        </authorList>
    </citation>
    <scope>NUCLEOTIDE SEQUENCE [LARGE SCALE GENOMIC DNA]</scope>
    <source>
        <strain evidence="4 6">S1</strain>
    </source>
</reference>
<reference evidence="5 7" key="4">
    <citation type="journal article" date="2016" name="Genome Announc.">
        <title>Draft Genome Sequence of Oceanobacillus picturae Heshi-B3, Isolated from Fermented Rice Bran in a Traditional Japanese Seafood Dish.</title>
        <authorList>
            <person name="Akuzawa S."/>
            <person name="Nagaoka J."/>
            <person name="Kanekatsu M."/>
            <person name="Kanesaki Y."/>
            <person name="Suzuki T."/>
        </authorList>
    </citation>
    <scope>NUCLEOTIDE SEQUENCE [LARGE SCALE GENOMIC DNA]</scope>
    <source>
        <strain evidence="5 7">Heshi-B3</strain>
    </source>
</reference>
<comment type="caution">
    <text evidence="4">The sequence shown here is derived from an EMBL/GenBank/DDBJ whole genome shotgun (WGS) entry which is preliminary data.</text>
</comment>
<keyword evidence="2" id="KW-1133">Transmembrane helix</keyword>
<dbReference type="eggNOG" id="COG0526">
    <property type="taxonomic scope" value="Bacteria"/>
</dbReference>
<dbReference type="InterPro" id="IPR036249">
    <property type="entry name" value="Thioredoxin-like_sf"/>
</dbReference>
<dbReference type="Proteomes" id="UP000052946">
    <property type="component" value="Unassembled WGS sequence"/>
</dbReference>
<evidence type="ECO:0000256" key="2">
    <source>
        <dbReference type="SAM" id="Phobius"/>
    </source>
</evidence>
<keyword evidence="2" id="KW-0812">Transmembrane</keyword>
<dbReference type="PANTHER" id="PTHR42852:SF1">
    <property type="entry name" value="THIOREDOXIN-LIKE PROTEIN YNEN"/>
    <property type="match status" value="1"/>
</dbReference>
<dbReference type="PANTHER" id="PTHR42852">
    <property type="entry name" value="THIOL:DISULFIDE INTERCHANGE PROTEIN DSBE"/>
    <property type="match status" value="1"/>
</dbReference>